<dbReference type="PANTHER" id="PTHR36528:SF1">
    <property type="entry name" value="CRISPR SYSTEM SINGLE-STRAND-SPECIFIC DEOXYRIBONUCLEASE CAS10_CSM1 (SUBTYPE III-A)"/>
    <property type="match status" value="1"/>
</dbReference>
<evidence type="ECO:0000256" key="2">
    <source>
        <dbReference type="ARBA" id="ARBA00023118"/>
    </source>
</evidence>
<dbReference type="InterPro" id="IPR000160">
    <property type="entry name" value="GGDEF_dom"/>
</dbReference>
<dbReference type="Gene3D" id="3.30.70.270">
    <property type="match status" value="1"/>
</dbReference>
<sequence>IKSISEKKSDNFDVFLFGVGYKFLRNENVAGYIRSISRISKSAKVLKINDTDFVDAELIKWCSESGIPVSFGFMFMANTVPRHEDKILSFTNMAELSRGADKLGILKMDVDNLGKIFSGSFDKKSTGIARISTMSTMLDFYFSGILNRVCERHYFLDEADICENCKKEAVKIELSPEYENEAPEIVYRMKDEKPACNLCFEKKSPAIYENYAGGDDLLIIGPWDLIIQLAKDIRETFKDFTCQNPDVTISAGVSIINKKFPIGRAALLADEALQKSKNNEKIIKTYENKKDSISVFGETVYWETKEDLKGFYDLLDFSKYLEELIENKQISKGFVYSLLEMWNSNFGYDQTLNNKVRREKKCYVPYLKYQLARNVRKENLREDLDKKIQKNFPWIKIPVSWVSLRTR</sequence>
<dbReference type="PANTHER" id="PTHR36528">
    <property type="entry name" value="CRISPR SYSTEM SINGLE-STRAND-SPECIFIC DEOXYRIBONUCLEASE CAS10/CSM1 (SUBTYPE III-A)"/>
    <property type="match status" value="1"/>
</dbReference>
<organism evidence="4 5">
    <name type="scientific">Methanosarcina baikalica</name>
    <dbReference type="NCBI Taxonomy" id="3073890"/>
    <lineage>
        <taxon>Archaea</taxon>
        <taxon>Methanobacteriati</taxon>
        <taxon>Methanobacteriota</taxon>
        <taxon>Stenosarchaea group</taxon>
        <taxon>Methanomicrobia</taxon>
        <taxon>Methanosarcinales</taxon>
        <taxon>Methanosarcinaceae</taxon>
        <taxon>Methanosarcina</taxon>
    </lineage>
</organism>
<reference evidence="5" key="1">
    <citation type="submission" date="2023-07" db="EMBL/GenBank/DDBJ databases">
        <title>Whole-genome sequencing of a new Methanosarcina sp. Z-7115.</title>
        <authorList>
            <person name="Zhilina T.N."/>
            <person name="Merkel A.Y."/>
        </authorList>
    </citation>
    <scope>NUCLEOTIDE SEQUENCE [LARGE SCALE GENOMIC DNA]</scope>
    <source>
        <strain evidence="5">Z-7115</strain>
    </source>
</reference>
<evidence type="ECO:0000313" key="4">
    <source>
        <dbReference type="EMBL" id="MDR7666818.1"/>
    </source>
</evidence>
<dbReference type="Pfam" id="PF22335">
    <property type="entry name" value="Cas10-Cmr2_palm2"/>
    <property type="match status" value="1"/>
</dbReference>
<dbReference type="PROSITE" id="PS50887">
    <property type="entry name" value="GGDEF"/>
    <property type="match status" value="1"/>
</dbReference>
<gene>
    <name evidence="4" type="ORF">RG963_13735</name>
</gene>
<evidence type="ECO:0000259" key="3">
    <source>
        <dbReference type="PROSITE" id="PS50887"/>
    </source>
</evidence>
<dbReference type="RefSeq" id="WP_310576847.1">
    <property type="nucleotide sequence ID" value="NZ_JAVKPK010000070.1"/>
</dbReference>
<evidence type="ECO:0000313" key="5">
    <source>
        <dbReference type="Proteomes" id="UP001246244"/>
    </source>
</evidence>
<keyword evidence="2" id="KW-0051">Antiviral defense</keyword>
<keyword evidence="5" id="KW-1185">Reference proteome</keyword>
<dbReference type="InterPro" id="IPR054767">
    <property type="entry name" value="Cas10-Cmr2_palm2"/>
</dbReference>
<feature type="non-terminal residue" evidence="4">
    <location>
        <position position="1"/>
    </location>
</feature>
<dbReference type="InterPro" id="IPR052117">
    <property type="entry name" value="Cas10/Csm1_subtype-III-A"/>
</dbReference>
<feature type="domain" description="GGDEF" evidence="3">
    <location>
        <begin position="101"/>
        <end position="298"/>
    </location>
</feature>
<keyword evidence="1" id="KW-0547">Nucleotide-binding</keyword>
<accession>A0ABU2D4C0</accession>
<proteinExistence type="predicted"/>
<dbReference type="InterPro" id="IPR043128">
    <property type="entry name" value="Rev_trsase/Diguanyl_cyclase"/>
</dbReference>
<dbReference type="NCBIfam" id="TIGR02578">
    <property type="entry name" value="cas_TM1811_Csm1"/>
    <property type="match status" value="1"/>
</dbReference>
<name>A0ABU2D4C0_9EURY</name>
<comment type="caution">
    <text evidence="4">The sequence shown here is derived from an EMBL/GenBank/DDBJ whole genome shotgun (WGS) entry which is preliminary data.</text>
</comment>
<dbReference type="Proteomes" id="UP001246244">
    <property type="component" value="Unassembled WGS sequence"/>
</dbReference>
<dbReference type="InterPro" id="IPR013408">
    <property type="entry name" value="Cas10/Csm1"/>
</dbReference>
<evidence type="ECO:0000256" key="1">
    <source>
        <dbReference type="ARBA" id="ARBA00022741"/>
    </source>
</evidence>
<dbReference type="EMBL" id="JAVKPK010000070">
    <property type="protein sequence ID" value="MDR7666818.1"/>
    <property type="molecule type" value="Genomic_DNA"/>
</dbReference>
<protein>
    <recommendedName>
        <fullName evidence="3">GGDEF domain-containing protein</fullName>
    </recommendedName>
</protein>